<dbReference type="OrthoDB" id="4120at10239"/>
<dbReference type="KEGG" id="vg:5797941"/>
<keyword evidence="3" id="KW-1185">Reference proteome</keyword>
<reference evidence="2 3" key="1">
    <citation type="journal article" date="2008" name="J. Virol.">
        <title>Structure of the acidianus filamentous virus 3 and comparative genomics of related archaeal lipothrixviruses.</title>
        <authorList>
            <person name="Vestergaard G."/>
            <person name="Aramayo R."/>
            <person name="Basta T."/>
            <person name="Haring M."/>
            <person name="Peng X."/>
            <person name="Brugger K."/>
            <person name="Chen L."/>
            <person name="Rachel R."/>
            <person name="Boisset N."/>
            <person name="Garrett R.A."/>
            <person name="Prangishvili D."/>
        </authorList>
    </citation>
    <scope>NUCLEOTIDE SEQUENCE [LARGE SCALE GENOMIC DNA]</scope>
</reference>
<dbReference type="Gene3D" id="3.40.50.2000">
    <property type="entry name" value="Glycogen Phosphorylase B"/>
    <property type="match status" value="1"/>
</dbReference>
<name>A7WKQ8_9VIRU</name>
<evidence type="ECO:0000313" key="3">
    <source>
        <dbReference type="Proteomes" id="UP000001066"/>
    </source>
</evidence>
<dbReference type="InterPro" id="IPR001296">
    <property type="entry name" value="Glyco_trans_1"/>
</dbReference>
<organism evidence="2 3">
    <name type="scientific">Betalipothrixvirus pezzuloense</name>
    <dbReference type="NCBI Taxonomy" id="346883"/>
    <lineage>
        <taxon>Viruses</taxon>
        <taxon>Adnaviria</taxon>
        <taxon>Zilligvirae</taxon>
        <taxon>Taleaviricota</taxon>
        <taxon>Tokiviricetes</taxon>
        <taxon>Ligamenvirales</taxon>
        <taxon>Lipothrixviridae</taxon>
        <taxon>Betalipothrixvirus</taxon>
    </lineage>
</organism>
<dbReference type="GeneID" id="5797941"/>
<feature type="domain" description="Glycosyl transferase family 1" evidence="1">
    <location>
        <begin position="162"/>
        <end position="275"/>
    </location>
</feature>
<dbReference type="CAZy" id="GT4">
    <property type="family name" value="Glycosyltransferase Family 4"/>
</dbReference>
<proteinExistence type="predicted"/>
<dbReference type="SUPFAM" id="SSF53756">
    <property type="entry name" value="UDP-Glycosyltransferase/glycogen phosphorylase"/>
    <property type="match status" value="1"/>
</dbReference>
<sequence length="299" mass="35087">MIISKQCVNCSFDVVATQFYEWLRQKTNDVVLQKIGCNADIEFIDVNLWWTQCQPIDDLESPNSVIRGDSPYLYLNPDEIQEKSHHVLIVPSNYNKRMFEKFFHHVEVIPHAYDPHELEVTRSVKEKTYDVITIGYNTKDDHKGLTIARRVAKELKLHYLEISNECDGRENCIQFMSLPREEVYRLIARSRFYLALSHTEGFGLPVLEAMVAGVIPIFVDGHAFHEYAQGVRIPAQEVKGKFWYDYEYKDVVEAVRYAISMKKEEYEDLSSRVREKIRTDFDPSLVYSRLLESFLRRLS</sequence>
<dbReference type="RefSeq" id="YP_001604264.1">
    <property type="nucleotide sequence ID" value="NC_010153.1"/>
</dbReference>
<accession>A7WKQ8</accession>
<keyword evidence="2" id="KW-0808">Transferase</keyword>
<dbReference type="GO" id="GO:0016757">
    <property type="term" value="F:glycosyltransferase activity"/>
    <property type="evidence" value="ECO:0007669"/>
    <property type="project" value="InterPro"/>
</dbReference>
<evidence type="ECO:0000259" key="1">
    <source>
        <dbReference type="Pfam" id="PF00534"/>
    </source>
</evidence>
<dbReference type="Proteomes" id="UP000001066">
    <property type="component" value="Segment"/>
</dbReference>
<protein>
    <submittedName>
        <fullName evidence="2">Putative glycosyltransferase</fullName>
    </submittedName>
</protein>
<dbReference type="Pfam" id="PF00534">
    <property type="entry name" value="Glycos_transf_1"/>
    <property type="match status" value="1"/>
</dbReference>
<evidence type="ECO:0000313" key="2">
    <source>
        <dbReference type="EMBL" id="CAJ31660.1"/>
    </source>
</evidence>
<dbReference type="EMBL" id="AM087122">
    <property type="protein sequence ID" value="CAJ31660.1"/>
    <property type="molecule type" value="Genomic_DNA"/>
</dbReference>